<dbReference type="InterPro" id="IPR029058">
    <property type="entry name" value="AB_hydrolase_fold"/>
</dbReference>
<accession>A0A520MSM2</accession>
<dbReference type="PANTHER" id="PTHR35560:SF3">
    <property type="entry name" value="PEPTIDASE S9 PROLYL OLIGOPEPTIDASE CATALYTIC DOMAIN-CONTAINING PROTEIN"/>
    <property type="match status" value="1"/>
</dbReference>
<dbReference type="Proteomes" id="UP000315498">
    <property type="component" value="Unassembled WGS sequence"/>
</dbReference>
<gene>
    <name evidence="1" type="ORF">EVA94_02895</name>
</gene>
<protein>
    <recommendedName>
        <fullName evidence="3">Alpha/beta hydrolase</fullName>
    </recommendedName>
</protein>
<evidence type="ECO:0008006" key="3">
    <source>
        <dbReference type="Google" id="ProtNLM"/>
    </source>
</evidence>
<dbReference type="SUPFAM" id="SSF53474">
    <property type="entry name" value="alpha/beta-Hydrolases"/>
    <property type="match status" value="1"/>
</dbReference>
<proteinExistence type="predicted"/>
<comment type="caution">
    <text evidence="1">The sequence shown here is derived from an EMBL/GenBank/DDBJ whole genome shotgun (WGS) entry which is preliminary data.</text>
</comment>
<reference evidence="1 2" key="1">
    <citation type="submission" date="2019-02" db="EMBL/GenBank/DDBJ databases">
        <title>Prokaryotic population dynamics and viral predation in marine succession experiment using metagenomics: the confinement effect.</title>
        <authorList>
            <person name="Haro-Moreno J.M."/>
            <person name="Rodriguez-Valera F."/>
            <person name="Lopez-Perez M."/>
        </authorList>
    </citation>
    <scope>NUCLEOTIDE SEQUENCE [LARGE SCALE GENOMIC DNA]</scope>
    <source>
        <strain evidence="1">MED-G161</strain>
    </source>
</reference>
<sequence length="286" mass="33217">MKIKKITSFLIFVIFSFEIYSKDINKVTYASWDKPDVELLYALPEVVNENTKVLFIIHGSSRDPERYLNAWMADIKNKNVILVAPHFTKENYSNYATLQMSTSSGRLLKNQSNHLKNSISSFYSFFKSKYNLDSPTYRIFGFSGGSQFIHRYLMYGEDQNIEKAVIGSAGWYTFLNSEPFPYGTRNMPIDRERYEWFLSRQVLFVLGGKDDNPNHSTLNSSKGARKQGDHRLERGQNYFKNLVAFGEEFQIPFRWRYKVVSNLGHNTEAMTKNAVPFLLEGLDYAD</sequence>
<organism evidence="1 2">
    <name type="scientific">SAR86 cluster bacterium</name>
    <dbReference type="NCBI Taxonomy" id="2030880"/>
    <lineage>
        <taxon>Bacteria</taxon>
        <taxon>Pseudomonadati</taxon>
        <taxon>Pseudomonadota</taxon>
        <taxon>Gammaproteobacteria</taxon>
        <taxon>SAR86 cluster</taxon>
    </lineage>
</organism>
<dbReference type="EMBL" id="SHBG01000024">
    <property type="protein sequence ID" value="RZO24213.1"/>
    <property type="molecule type" value="Genomic_DNA"/>
</dbReference>
<evidence type="ECO:0000313" key="2">
    <source>
        <dbReference type="Proteomes" id="UP000315498"/>
    </source>
</evidence>
<dbReference type="PANTHER" id="PTHR35560">
    <property type="entry name" value="BLL0132 PROTEIN"/>
    <property type="match status" value="1"/>
</dbReference>
<evidence type="ECO:0000313" key="1">
    <source>
        <dbReference type="EMBL" id="RZO24213.1"/>
    </source>
</evidence>
<name>A0A520MSM2_9GAMM</name>
<dbReference type="AlphaFoldDB" id="A0A520MSM2"/>
<dbReference type="Gene3D" id="3.40.50.1820">
    <property type="entry name" value="alpha/beta hydrolase"/>
    <property type="match status" value="1"/>
</dbReference>